<organism evidence="1 2">
    <name type="scientific">Avena sativa</name>
    <name type="common">Oat</name>
    <dbReference type="NCBI Taxonomy" id="4498"/>
    <lineage>
        <taxon>Eukaryota</taxon>
        <taxon>Viridiplantae</taxon>
        <taxon>Streptophyta</taxon>
        <taxon>Embryophyta</taxon>
        <taxon>Tracheophyta</taxon>
        <taxon>Spermatophyta</taxon>
        <taxon>Magnoliopsida</taxon>
        <taxon>Liliopsida</taxon>
        <taxon>Poales</taxon>
        <taxon>Poaceae</taxon>
        <taxon>BOP clade</taxon>
        <taxon>Pooideae</taxon>
        <taxon>Poodae</taxon>
        <taxon>Poeae</taxon>
        <taxon>Poeae Chloroplast Group 1 (Aveneae type)</taxon>
        <taxon>Aveninae</taxon>
        <taxon>Avena</taxon>
    </lineage>
</organism>
<dbReference type="Proteomes" id="UP001732700">
    <property type="component" value="Chromosome 2C"/>
</dbReference>
<proteinExistence type="predicted"/>
<accession>A0ACD5URY6</accession>
<reference evidence="1" key="1">
    <citation type="submission" date="2021-05" db="EMBL/GenBank/DDBJ databases">
        <authorList>
            <person name="Scholz U."/>
            <person name="Mascher M."/>
            <person name="Fiebig A."/>
        </authorList>
    </citation>
    <scope>NUCLEOTIDE SEQUENCE [LARGE SCALE GENOMIC DNA]</scope>
</reference>
<evidence type="ECO:0000313" key="2">
    <source>
        <dbReference type="Proteomes" id="UP001732700"/>
    </source>
</evidence>
<protein>
    <submittedName>
        <fullName evidence="1">Uncharacterized protein</fullName>
    </submittedName>
</protein>
<keyword evidence="2" id="KW-1185">Reference proteome</keyword>
<reference evidence="1" key="2">
    <citation type="submission" date="2025-09" db="UniProtKB">
        <authorList>
            <consortium name="EnsemblPlants"/>
        </authorList>
    </citation>
    <scope>IDENTIFICATION</scope>
</reference>
<sequence>MASRTIVRRRKYFLEHTNAPLLLHPSNAIFGQGTFGFDVEHSTVSHLPEQNSGDSNCQKVLYTLRKRDHLGLSNGSLWRPTLGVSLASYESKAQNLGFPLGARYFLQSVRTASKAAGQPKSGVLNEQSEDQKQQKKEASPEECDQAVEGLSTAKAKAKAKQVQEVQKTDQSIIQKFWARLLGIGPALRVVASMSRADWAEKSKHWKEEFVSTLQQYWLGTKLPWTDVRISSRLLVKLAGGKSLTRRERQQLTRTTADMLRLVPFAMFIIIPFMELLLPVFLKLFPNMLPSTFQDKMKEEEALKRKLKARMEYAKFLQDTAKEMAKEVQTSRNGEMKQTAEDLDDFLNKVRTGGNVSNEEILSFAKLFNDELTLDNMNRSRLVNMCKYMGIKPFGTDHYLRFMLRNKLQDIKNDDTMIQAEGVESLSDEELRHACRERDHLDLLSIEEMRHQLEDWLDLSLNRSMPSSLLILSRAFSVSGKMKPEEAVVATLSSLPDEVVDTVGTVLPSEDSVSERKRKLEFLEMQEELIKEEEKNQDKEGKAKLDGPQATKEDLALKEMTEPTAREEAELKKSKEHEKKDHLSDISQALAVLASASSVAEERQEFLSLVNKEIELYNTMLEKEGTEDEEEARRAYRVAREESDHAVEVVAGEKVSSALIEKVDSMLQKLEKEIDAVDARIGNRWQLLDRDRDGKVTPEEVAAAADYLKDTMGKEEGIQELISNLSRDREGNILVEDIKKLASQTEESNEQEETTCK</sequence>
<evidence type="ECO:0000313" key="1">
    <source>
        <dbReference type="EnsemblPlants" id="AVESA.00010b.r2.2CG0307440.1.CDS"/>
    </source>
</evidence>
<dbReference type="EnsemblPlants" id="AVESA.00010b.r2.2CG0307440.1">
    <property type="protein sequence ID" value="AVESA.00010b.r2.2CG0307440.1.CDS"/>
    <property type="gene ID" value="AVESA.00010b.r2.2CG0307440"/>
</dbReference>
<name>A0ACD5URY6_AVESA</name>